<feature type="transmembrane region" description="Helical" evidence="6">
    <location>
        <begin position="262"/>
        <end position="280"/>
    </location>
</feature>
<reference evidence="7" key="1">
    <citation type="submission" date="2024-02" db="EMBL/GenBank/DDBJ databases">
        <authorList>
            <consortium name="ELIXIR-Norway"/>
            <consortium name="Elixir Norway"/>
        </authorList>
    </citation>
    <scope>NUCLEOTIDE SEQUENCE</scope>
</reference>
<feature type="transmembrane region" description="Helical" evidence="6">
    <location>
        <begin position="379"/>
        <end position="400"/>
    </location>
</feature>
<feature type="transmembrane region" description="Helical" evidence="6">
    <location>
        <begin position="163"/>
        <end position="185"/>
    </location>
</feature>
<dbReference type="Pfam" id="PF01554">
    <property type="entry name" value="MatE"/>
    <property type="match status" value="2"/>
</dbReference>
<dbReference type="PANTHER" id="PTHR42893">
    <property type="entry name" value="PROTEIN DETOXIFICATION 44, CHLOROPLASTIC-RELATED"/>
    <property type="match status" value="1"/>
</dbReference>
<dbReference type="Proteomes" id="UP001497512">
    <property type="component" value="Chromosome 2"/>
</dbReference>
<protein>
    <recommendedName>
        <fullName evidence="6">Protein DETOXIFICATION</fullName>
    </recommendedName>
    <alternativeName>
        <fullName evidence="6">Multidrug and toxic compound extrusion protein</fullName>
    </alternativeName>
</protein>
<evidence type="ECO:0000256" key="6">
    <source>
        <dbReference type="RuleBase" id="RU004914"/>
    </source>
</evidence>
<dbReference type="InterPro" id="IPR044644">
    <property type="entry name" value="DinF-like"/>
</dbReference>
<feature type="transmembrane region" description="Helical" evidence="6">
    <location>
        <begin position="474"/>
        <end position="497"/>
    </location>
</feature>
<dbReference type="NCBIfam" id="TIGR00797">
    <property type="entry name" value="matE"/>
    <property type="match status" value="1"/>
</dbReference>
<dbReference type="EMBL" id="OZ019894">
    <property type="protein sequence ID" value="CAK9215361.1"/>
    <property type="molecule type" value="Genomic_DNA"/>
</dbReference>
<keyword evidence="8" id="KW-1185">Reference proteome</keyword>
<feature type="transmembrane region" description="Helical" evidence="6">
    <location>
        <begin position="205"/>
        <end position="225"/>
    </location>
</feature>
<dbReference type="CDD" id="cd13136">
    <property type="entry name" value="MATE_DinF_like"/>
    <property type="match status" value="1"/>
</dbReference>
<feature type="transmembrane region" description="Helical" evidence="6">
    <location>
        <begin position="447"/>
        <end position="468"/>
    </location>
</feature>
<dbReference type="InterPro" id="IPR002528">
    <property type="entry name" value="MATE_fam"/>
</dbReference>
<gene>
    <name evidence="7" type="ORF">CSSPTR1EN2_LOCUS12693</name>
</gene>
<evidence type="ECO:0000256" key="2">
    <source>
        <dbReference type="ARBA" id="ARBA00010199"/>
    </source>
</evidence>
<comment type="subcellular location">
    <subcellularLocation>
        <location evidence="1">Membrane</location>
        <topology evidence="1">Multi-pass membrane protein</topology>
    </subcellularLocation>
</comment>
<sequence>MGLSLRSARENERYLVAKKGHPLRGFFEDFSSALMGDELGREIAVIALPAIVALAADPLASLVDTAFIGQIGPVEQGAVGVSISIFNLVSKMFNLPLLNVTTSFVAEDASDKEILSDVTEVPLEPTSPTSATLLFMEGNGEQEVLNLQSKSPEKPFLPSVSSALVLGSVLGLVEALALGFLAGPILTIMGVGSKSPMRLPAVQYLAWRAIGAPAVVVALTIQGVFRGFKDTKTPLYANLWGNLVNVVLDPILMFALRFGVSGAAVATVLAQYIILGLLLWKLSQKVTLLPSHFSDLQFNHFLKSGGYLLGRTIAVLFVMTLATSMAARQGPISMAGHQICMQIWLAASLLSDSLALAGQAIIASAFAKQQYKRVKEASFRVLQIGLLFGIFMALLLGLGMPAVSRLFSADAGVLLVMSNLIPFVAATQPINSLAFVFDGLHYGASDFAYAAYSMMLLSVPSAAFLLIFPHIWGLMAVWVGLTLFMSLRLTVGIWRVGTAAGPWEFLRDNTEFDEPAA</sequence>
<comment type="similarity">
    <text evidence="2 6">Belongs to the multi antimicrobial extrusion (MATE) (TC 2.A.66.1) family.</text>
</comment>
<comment type="caution">
    <text evidence="6">Lacks conserved residue(s) required for the propagation of feature annotation.</text>
</comment>
<organism evidence="7 8">
    <name type="scientific">Sphagnum troendelagicum</name>
    <dbReference type="NCBI Taxonomy" id="128251"/>
    <lineage>
        <taxon>Eukaryota</taxon>
        <taxon>Viridiplantae</taxon>
        <taxon>Streptophyta</taxon>
        <taxon>Embryophyta</taxon>
        <taxon>Bryophyta</taxon>
        <taxon>Sphagnophytina</taxon>
        <taxon>Sphagnopsida</taxon>
        <taxon>Sphagnales</taxon>
        <taxon>Sphagnaceae</taxon>
        <taxon>Sphagnum</taxon>
    </lineage>
</organism>
<feature type="transmembrane region" description="Helical" evidence="6">
    <location>
        <begin position="406"/>
        <end position="426"/>
    </location>
</feature>
<evidence type="ECO:0000313" key="7">
    <source>
        <dbReference type="EMBL" id="CAK9215361.1"/>
    </source>
</evidence>
<evidence type="ECO:0000256" key="1">
    <source>
        <dbReference type="ARBA" id="ARBA00004141"/>
    </source>
</evidence>
<feature type="transmembrane region" description="Helical" evidence="6">
    <location>
        <begin position="301"/>
        <end position="323"/>
    </location>
</feature>
<accession>A0ABP0U8P6</accession>
<keyword evidence="4 6" id="KW-1133">Transmembrane helix</keyword>
<evidence type="ECO:0000256" key="5">
    <source>
        <dbReference type="ARBA" id="ARBA00023136"/>
    </source>
</evidence>
<evidence type="ECO:0000256" key="3">
    <source>
        <dbReference type="ARBA" id="ARBA00022692"/>
    </source>
</evidence>
<feature type="transmembrane region" description="Helical" evidence="6">
    <location>
        <begin position="343"/>
        <end position="367"/>
    </location>
</feature>
<proteinExistence type="inferred from homology"/>
<evidence type="ECO:0000256" key="4">
    <source>
        <dbReference type="ARBA" id="ARBA00022989"/>
    </source>
</evidence>
<name>A0ABP0U8P6_9BRYO</name>
<dbReference type="PANTHER" id="PTHR42893:SF4">
    <property type="entry name" value="PROTEIN DETOXIFICATION 42"/>
    <property type="match status" value="1"/>
</dbReference>
<keyword evidence="3 6" id="KW-0812">Transmembrane</keyword>
<evidence type="ECO:0000313" key="8">
    <source>
        <dbReference type="Proteomes" id="UP001497512"/>
    </source>
</evidence>
<keyword evidence="5 6" id="KW-0472">Membrane</keyword>